<evidence type="ECO:0000259" key="4">
    <source>
        <dbReference type="Pfam" id="PF02678"/>
    </source>
</evidence>
<evidence type="ECO:0000256" key="3">
    <source>
        <dbReference type="RuleBase" id="RU003457"/>
    </source>
</evidence>
<dbReference type="PANTHER" id="PTHR13903:SF8">
    <property type="entry name" value="PIRIN"/>
    <property type="match status" value="1"/>
</dbReference>
<dbReference type="Pfam" id="PF05726">
    <property type="entry name" value="Pirin_C"/>
    <property type="match status" value="1"/>
</dbReference>
<dbReference type="InterPro" id="IPR014710">
    <property type="entry name" value="RmlC-like_jellyroll"/>
</dbReference>
<dbReference type="PANTHER" id="PTHR13903">
    <property type="entry name" value="PIRIN-RELATED"/>
    <property type="match status" value="1"/>
</dbReference>
<keyword evidence="7" id="KW-1185">Reference proteome</keyword>
<evidence type="ECO:0000313" key="7">
    <source>
        <dbReference type="Proteomes" id="UP000559987"/>
    </source>
</evidence>
<proteinExistence type="inferred from homology"/>
<comment type="similarity">
    <text evidence="1 3">Belongs to the pirin family.</text>
</comment>
<dbReference type="InterPro" id="IPR008778">
    <property type="entry name" value="Pirin_C_dom"/>
</dbReference>
<reference evidence="6 7" key="1">
    <citation type="submission" date="2020-08" db="EMBL/GenBank/DDBJ databases">
        <title>Genomic Encyclopedia of Type Strains, Phase III (KMG-III): the genomes of soil and plant-associated and newly described type strains.</title>
        <authorList>
            <person name="Whitman W."/>
        </authorList>
    </citation>
    <scope>NUCLEOTIDE SEQUENCE [LARGE SCALE GENOMIC DNA]</scope>
    <source>
        <strain evidence="6 7">CECT 8571</strain>
    </source>
</reference>
<feature type="binding site" evidence="2">
    <location>
        <position position="101"/>
    </location>
    <ligand>
        <name>Fe cation</name>
        <dbReference type="ChEBI" id="CHEBI:24875"/>
    </ligand>
</feature>
<dbReference type="Pfam" id="PF02678">
    <property type="entry name" value="Pirin"/>
    <property type="match status" value="1"/>
</dbReference>
<dbReference type="AlphaFoldDB" id="A0A839URD6"/>
<organism evidence="6 7">
    <name type="scientific">Simiduia aestuariiviva</name>
    <dbReference type="NCBI Taxonomy" id="1510459"/>
    <lineage>
        <taxon>Bacteria</taxon>
        <taxon>Pseudomonadati</taxon>
        <taxon>Pseudomonadota</taxon>
        <taxon>Gammaproteobacteria</taxon>
        <taxon>Cellvibrionales</taxon>
        <taxon>Cellvibrionaceae</taxon>
        <taxon>Simiduia</taxon>
    </lineage>
</organism>
<dbReference type="EMBL" id="JACHXZ010000003">
    <property type="protein sequence ID" value="MBB3169060.1"/>
    <property type="molecule type" value="Genomic_DNA"/>
</dbReference>
<dbReference type="SUPFAM" id="SSF51182">
    <property type="entry name" value="RmlC-like cupins"/>
    <property type="match status" value="1"/>
</dbReference>
<dbReference type="Proteomes" id="UP000559987">
    <property type="component" value="Unassembled WGS sequence"/>
</dbReference>
<evidence type="ECO:0000313" key="6">
    <source>
        <dbReference type="EMBL" id="MBB3169060.1"/>
    </source>
</evidence>
<evidence type="ECO:0000256" key="2">
    <source>
        <dbReference type="PIRSR" id="PIRSR006232-1"/>
    </source>
</evidence>
<dbReference type="Gene3D" id="2.60.120.10">
    <property type="entry name" value="Jelly Rolls"/>
    <property type="match status" value="2"/>
</dbReference>
<sequence length="267" mass="29441">MKSIVKIIQAQPTQDGAGVKLFRSLGTHLLPELNPFLMLDEIRADEASDYLAGFPSHPHRGFETVTIMLDGKMRHRDSRGNEGVIESGGVQWMTAGSGIVHSEMPEQSEGRLWGFQLWVNLPAEHKMMSPRYQDIKAAEIPVVNFPGAQVRVMAGTVHNHTGPVTDIVTRPTLLDVHLDGELNLTLPPRTLLYVYEGALTIGEQTARAQQLAVLSEESSLTMTGNAKALVFGADVLNEPIARHGPFVMNTREQLMRAFEDYQSGQFG</sequence>
<keyword evidence="2" id="KW-0408">Iron</keyword>
<evidence type="ECO:0000259" key="5">
    <source>
        <dbReference type="Pfam" id="PF05726"/>
    </source>
</evidence>
<dbReference type="InterPro" id="IPR003829">
    <property type="entry name" value="Pirin_N_dom"/>
</dbReference>
<dbReference type="CDD" id="cd02909">
    <property type="entry name" value="cupin_pirin_N"/>
    <property type="match status" value="1"/>
</dbReference>
<name>A0A839URD6_9GAMM</name>
<feature type="domain" description="Pirin N-terminal" evidence="4">
    <location>
        <begin position="20"/>
        <end position="119"/>
    </location>
</feature>
<comment type="cofactor">
    <cofactor evidence="2">
        <name>Fe cation</name>
        <dbReference type="ChEBI" id="CHEBI:24875"/>
    </cofactor>
    <text evidence="2">Binds 1 Fe cation per subunit.</text>
</comment>
<dbReference type="InterPro" id="IPR012093">
    <property type="entry name" value="Pirin"/>
</dbReference>
<feature type="binding site" evidence="2">
    <location>
        <position position="57"/>
    </location>
    <ligand>
        <name>Fe cation</name>
        <dbReference type="ChEBI" id="CHEBI:24875"/>
    </ligand>
</feature>
<protein>
    <recommendedName>
        <fullName evidence="8">Pirin family protein</fullName>
    </recommendedName>
</protein>
<accession>A0A839URD6</accession>
<keyword evidence="2" id="KW-0479">Metal-binding</keyword>
<evidence type="ECO:0008006" key="8">
    <source>
        <dbReference type="Google" id="ProtNLM"/>
    </source>
</evidence>
<evidence type="ECO:0000256" key="1">
    <source>
        <dbReference type="ARBA" id="ARBA00008416"/>
    </source>
</evidence>
<comment type="caution">
    <text evidence="6">The sequence shown here is derived from an EMBL/GenBank/DDBJ whole genome shotgun (WGS) entry which is preliminary data.</text>
</comment>
<dbReference type="RefSeq" id="WP_183910553.1">
    <property type="nucleotide sequence ID" value="NZ_JACHXZ010000003.1"/>
</dbReference>
<feature type="domain" description="Pirin C-terminal" evidence="5">
    <location>
        <begin position="174"/>
        <end position="267"/>
    </location>
</feature>
<dbReference type="PIRSF" id="PIRSF006232">
    <property type="entry name" value="Pirin"/>
    <property type="match status" value="1"/>
</dbReference>
<dbReference type="InterPro" id="IPR011051">
    <property type="entry name" value="RmlC_Cupin_sf"/>
</dbReference>
<feature type="binding site" evidence="2">
    <location>
        <position position="103"/>
    </location>
    <ligand>
        <name>Fe cation</name>
        <dbReference type="ChEBI" id="CHEBI:24875"/>
    </ligand>
</feature>
<feature type="binding site" evidence="2">
    <location>
        <position position="59"/>
    </location>
    <ligand>
        <name>Fe cation</name>
        <dbReference type="ChEBI" id="CHEBI:24875"/>
    </ligand>
</feature>
<dbReference type="CDD" id="cd02247">
    <property type="entry name" value="cupin_pirin_C"/>
    <property type="match status" value="1"/>
</dbReference>
<gene>
    <name evidence="6" type="ORF">FHS30_002268</name>
</gene>
<dbReference type="GO" id="GO:0046872">
    <property type="term" value="F:metal ion binding"/>
    <property type="evidence" value="ECO:0007669"/>
    <property type="project" value="UniProtKB-KW"/>
</dbReference>